<feature type="non-terminal residue" evidence="1">
    <location>
        <position position="42"/>
    </location>
</feature>
<accession>A0A074Z0D1</accession>
<name>A0A074Z0D1_OPIVI</name>
<reference evidence="1 2" key="1">
    <citation type="submission" date="2013-11" db="EMBL/GenBank/DDBJ databases">
        <title>Opisthorchis viverrini - life in the bile duct.</title>
        <authorList>
            <person name="Young N.D."/>
            <person name="Nagarajan N."/>
            <person name="Lin S.J."/>
            <person name="Korhonen P.K."/>
            <person name="Jex A.R."/>
            <person name="Hall R.S."/>
            <person name="Safavi-Hemami H."/>
            <person name="Kaewkong W."/>
            <person name="Bertrand D."/>
            <person name="Gao S."/>
            <person name="Seet Q."/>
            <person name="Wongkham S."/>
            <person name="Teh B.T."/>
            <person name="Wongkham C."/>
            <person name="Intapan P.M."/>
            <person name="Maleewong W."/>
            <person name="Yang X."/>
            <person name="Hu M."/>
            <person name="Wang Z."/>
            <person name="Hofmann A."/>
            <person name="Sternberg P.W."/>
            <person name="Tan P."/>
            <person name="Wang J."/>
            <person name="Gasser R.B."/>
        </authorList>
    </citation>
    <scope>NUCLEOTIDE SEQUENCE [LARGE SCALE GENOMIC DNA]</scope>
</reference>
<dbReference type="RefSeq" id="XP_009177320.1">
    <property type="nucleotide sequence ID" value="XM_009179056.1"/>
</dbReference>
<dbReference type="EMBL" id="KL597460">
    <property type="protein sequence ID" value="KER18932.1"/>
    <property type="molecule type" value="Genomic_DNA"/>
</dbReference>
<dbReference type="CTD" id="20329908"/>
<dbReference type="Proteomes" id="UP000054324">
    <property type="component" value="Unassembled WGS sequence"/>
</dbReference>
<organism evidence="1 2">
    <name type="scientific">Opisthorchis viverrini</name>
    <name type="common">Southeast Asian liver fluke</name>
    <dbReference type="NCBI Taxonomy" id="6198"/>
    <lineage>
        <taxon>Eukaryota</taxon>
        <taxon>Metazoa</taxon>
        <taxon>Spiralia</taxon>
        <taxon>Lophotrochozoa</taxon>
        <taxon>Platyhelminthes</taxon>
        <taxon>Trematoda</taxon>
        <taxon>Digenea</taxon>
        <taxon>Opisthorchiida</taxon>
        <taxon>Opisthorchiata</taxon>
        <taxon>Opisthorchiidae</taxon>
        <taxon>Opisthorchis</taxon>
    </lineage>
</organism>
<dbReference type="GeneID" id="20329908"/>
<sequence length="42" mass="4598">MEVISQADALFPQSSWAQGCSLIGNMIQPILSFAMIPETRSE</sequence>
<evidence type="ECO:0000313" key="1">
    <source>
        <dbReference type="EMBL" id="KER18932.1"/>
    </source>
</evidence>
<protein>
    <submittedName>
        <fullName evidence="1">Uncharacterized protein</fullName>
    </submittedName>
</protein>
<proteinExistence type="predicted"/>
<keyword evidence="2" id="KW-1185">Reference proteome</keyword>
<dbReference type="AlphaFoldDB" id="A0A074Z0D1"/>
<gene>
    <name evidence="1" type="ORF">T265_15743</name>
</gene>
<evidence type="ECO:0000313" key="2">
    <source>
        <dbReference type="Proteomes" id="UP000054324"/>
    </source>
</evidence>
<dbReference type="KEGG" id="ovi:T265_15743"/>